<proteinExistence type="predicted"/>
<dbReference type="STRING" id="1302690.BUE76_01295"/>
<dbReference type="EMBL" id="FQUO01000001">
    <property type="protein sequence ID" value="SHE40040.1"/>
    <property type="molecule type" value="Genomic_DNA"/>
</dbReference>
<dbReference type="OrthoDB" id="9802444at2"/>
<dbReference type="Proteomes" id="UP000184368">
    <property type="component" value="Unassembled WGS sequence"/>
</dbReference>
<evidence type="ECO:0000313" key="2">
    <source>
        <dbReference type="Proteomes" id="UP000184368"/>
    </source>
</evidence>
<dbReference type="SUPFAM" id="SSF51445">
    <property type="entry name" value="(Trans)glycosidases"/>
    <property type="match status" value="1"/>
</dbReference>
<dbReference type="Gene3D" id="3.20.20.80">
    <property type="entry name" value="Glycosidases"/>
    <property type="match status" value="1"/>
</dbReference>
<reference evidence="1 2" key="1">
    <citation type="submission" date="2016-11" db="EMBL/GenBank/DDBJ databases">
        <authorList>
            <person name="Jaros S."/>
            <person name="Januszkiewicz K."/>
            <person name="Wedrychowicz H."/>
        </authorList>
    </citation>
    <scope>NUCLEOTIDE SEQUENCE [LARGE SCALE GENOMIC DNA]</scope>
    <source>
        <strain evidence="1 2">DSM 26897</strain>
    </source>
</reference>
<evidence type="ECO:0000313" key="1">
    <source>
        <dbReference type="EMBL" id="SHE40040.1"/>
    </source>
</evidence>
<keyword evidence="2" id="KW-1185">Reference proteome</keyword>
<dbReference type="InterPro" id="IPR017853">
    <property type="entry name" value="GH"/>
</dbReference>
<name>A0A1M4T6J0_9BACT</name>
<dbReference type="RefSeq" id="WP_143157167.1">
    <property type="nucleotide sequence ID" value="NZ_FQUO01000001.1"/>
</dbReference>
<protein>
    <recommendedName>
        <fullName evidence="3">Mannan endo-1,4-beta-mannosidase</fullName>
    </recommendedName>
</protein>
<organism evidence="1 2">
    <name type="scientific">Cnuella takakiae</name>
    <dbReference type="NCBI Taxonomy" id="1302690"/>
    <lineage>
        <taxon>Bacteria</taxon>
        <taxon>Pseudomonadati</taxon>
        <taxon>Bacteroidota</taxon>
        <taxon>Chitinophagia</taxon>
        <taxon>Chitinophagales</taxon>
        <taxon>Chitinophagaceae</taxon>
        <taxon>Cnuella</taxon>
    </lineage>
</organism>
<evidence type="ECO:0008006" key="3">
    <source>
        <dbReference type="Google" id="ProtNLM"/>
    </source>
</evidence>
<dbReference type="AlphaFoldDB" id="A0A1M4T6J0"/>
<sequence length="478" mass="54231">MAPQPIPAYQSVHPSLSWIQTRPGHPYFFTEDGSPWAPIGQNDAITWPELKGIFRRKDLATAEAYIAMLVAKGVTCMRLMLEYCQGEHRYFEDPVGRFQPNMIRLWDDLFALCEKHGMRILLTPYDTFWMWIRWKYHPYRKANGGTCDKRGQWLLCRDTRQAIKARLAFVTERWGGSGALFAWDIWNEIHPAHAGNEATIFADFVADIGGFLKETELRLHGRVHPQTVSVFGPVLLNHPLAVETAFRHPALDFASVHFYESKTIDYPRNTVDAAISTGRLTADALAQIRDQRPFFDSEHGPIHLFKDKKKTLPEPFDDEYFRHIQWAHFASGGAGGGMRWPNRHPHSLTAGMREAQAALGRFLPLVDWQNFQRSNWNGSLVASHAAVVPFGCGDADQAILWLLRKDSIGKNGMLRTDVEPLSGCVHLPLTAAGNYRLTTWDTRKGVVLQNLEAHHEGGKELCLPWTVTTDVAMVVRRV</sequence>
<gene>
    <name evidence="1" type="ORF">SAMN05444008_101344</name>
</gene>
<accession>A0A1M4T6J0</accession>